<dbReference type="EMBL" id="JBBNAE010000006">
    <property type="protein sequence ID" value="KAK9117085.1"/>
    <property type="molecule type" value="Genomic_DNA"/>
</dbReference>
<dbReference type="Pfam" id="PF07468">
    <property type="entry name" value="Agglutinin"/>
    <property type="match status" value="1"/>
</dbReference>
<dbReference type="Proteomes" id="UP001417504">
    <property type="component" value="Unassembled WGS sequence"/>
</dbReference>
<dbReference type="InterPro" id="IPR008998">
    <property type="entry name" value="Agglutinin"/>
</dbReference>
<evidence type="ECO:0000313" key="2">
    <source>
        <dbReference type="EMBL" id="KAK9117085.1"/>
    </source>
</evidence>
<protein>
    <recommendedName>
        <fullName evidence="1">Agglutinin domain-containing protein</fullName>
    </recommendedName>
</protein>
<dbReference type="SUPFAM" id="SSF50382">
    <property type="entry name" value="Agglutinin"/>
    <property type="match status" value="1"/>
</dbReference>
<name>A0AAP0NTD7_9MAGN</name>
<dbReference type="InterPro" id="IPR036242">
    <property type="entry name" value="Agglutinin_dom_sf"/>
</dbReference>
<feature type="domain" description="Agglutinin" evidence="1">
    <location>
        <begin position="99"/>
        <end position="195"/>
    </location>
</feature>
<accession>A0AAP0NTD7</accession>
<dbReference type="Gene3D" id="2.80.10.50">
    <property type="match status" value="1"/>
</dbReference>
<dbReference type="PANTHER" id="PTHR39244">
    <property type="entry name" value="NATTERIN-4"/>
    <property type="match status" value="1"/>
</dbReference>
<keyword evidence="3" id="KW-1185">Reference proteome</keyword>
<evidence type="ECO:0000259" key="1">
    <source>
        <dbReference type="Pfam" id="PF07468"/>
    </source>
</evidence>
<dbReference type="AlphaFoldDB" id="A0AAP0NTD7"/>
<proteinExistence type="predicted"/>
<dbReference type="InterPro" id="IPR053237">
    <property type="entry name" value="Natterin_C"/>
</dbReference>
<comment type="caution">
    <text evidence="2">The sequence shown here is derived from an EMBL/GenBank/DDBJ whole genome shotgun (WGS) entry which is preliminary data.</text>
</comment>
<organism evidence="2 3">
    <name type="scientific">Stephania japonica</name>
    <dbReference type="NCBI Taxonomy" id="461633"/>
    <lineage>
        <taxon>Eukaryota</taxon>
        <taxon>Viridiplantae</taxon>
        <taxon>Streptophyta</taxon>
        <taxon>Embryophyta</taxon>
        <taxon>Tracheophyta</taxon>
        <taxon>Spermatophyta</taxon>
        <taxon>Magnoliopsida</taxon>
        <taxon>Ranunculales</taxon>
        <taxon>Menispermaceae</taxon>
        <taxon>Menispermoideae</taxon>
        <taxon>Cissampelideae</taxon>
        <taxon>Stephania</taxon>
    </lineage>
</organism>
<sequence length="207" mass="24186">MAKLVFDILSRQMDRDLSVVTCYTTQASGVDTERLALNSNVLRRIFLQFGRLALNSNVLRRIFLQFDRRREQDRGKIKDGSRSCGKACSVTTQLQANEDNRSTLEYLSCFGLLYSSVDEGWTDLETRFVLEKSKNSNILVHIRSIYNNKYWVRKQSKTSTELLSTDHDEDLYLIAATADKIEEDTAKWSCTLFEHIDRCRRPWRWKP</sequence>
<evidence type="ECO:0000313" key="3">
    <source>
        <dbReference type="Proteomes" id="UP001417504"/>
    </source>
</evidence>
<dbReference type="PANTHER" id="PTHR39244:SF5">
    <property type="entry name" value="NATTERIN-3-LIKE"/>
    <property type="match status" value="1"/>
</dbReference>
<reference evidence="2 3" key="1">
    <citation type="submission" date="2024-01" db="EMBL/GenBank/DDBJ databases">
        <title>Genome assemblies of Stephania.</title>
        <authorList>
            <person name="Yang L."/>
        </authorList>
    </citation>
    <scope>NUCLEOTIDE SEQUENCE [LARGE SCALE GENOMIC DNA]</scope>
    <source>
        <strain evidence="2">QJT</strain>
        <tissue evidence="2">Leaf</tissue>
    </source>
</reference>
<gene>
    <name evidence="2" type="ORF">Sjap_016032</name>
</gene>